<dbReference type="PANTHER" id="PTHR11635:SF152">
    <property type="entry name" value="CAMP-DEPENDENT PROTEIN KINASE TYPE I REGULATORY SUBUNIT-RELATED"/>
    <property type="match status" value="1"/>
</dbReference>
<dbReference type="CDD" id="cd00038">
    <property type="entry name" value="CAP_ED"/>
    <property type="match status" value="2"/>
</dbReference>
<dbReference type="InterPro" id="IPR000595">
    <property type="entry name" value="cNMP-bd_dom"/>
</dbReference>
<feature type="region of interest" description="Disordered" evidence="1">
    <location>
        <begin position="181"/>
        <end position="255"/>
    </location>
</feature>
<dbReference type="SUPFAM" id="SSF51206">
    <property type="entry name" value="cAMP-binding domain-like"/>
    <property type="match status" value="2"/>
</dbReference>
<dbReference type="Proteomes" id="UP000030754">
    <property type="component" value="Unassembled WGS sequence"/>
</dbReference>
<reference evidence="3" key="1">
    <citation type="submission" date="2013-10" db="EMBL/GenBank/DDBJ databases">
        <title>Genomic analysis of the causative agents of coccidiosis in chickens.</title>
        <authorList>
            <person name="Reid A.J."/>
            <person name="Blake D."/>
            <person name="Billington K."/>
            <person name="Browne H."/>
            <person name="Dunn M."/>
            <person name="Hung S."/>
            <person name="Kawahara F."/>
            <person name="Miranda-Saavedra D."/>
            <person name="Mourier T."/>
            <person name="Nagra H."/>
            <person name="Otto T.D."/>
            <person name="Rawlings N."/>
            <person name="Sanchez A."/>
            <person name="Sanders M."/>
            <person name="Subramaniam C."/>
            <person name="Tay Y."/>
            <person name="Dear P."/>
            <person name="Doerig C."/>
            <person name="Gruber A."/>
            <person name="Parkinson J."/>
            <person name="Shirley M."/>
            <person name="Wan K.L."/>
            <person name="Berriman M."/>
            <person name="Tomley F."/>
            <person name="Pain A."/>
        </authorList>
    </citation>
    <scope>NUCLEOTIDE SEQUENCE [LARGE SCALE GENOMIC DNA]</scope>
    <source>
        <strain evidence="3">Houghton</strain>
    </source>
</reference>
<dbReference type="AlphaFoldDB" id="U6MUG7"/>
<accession>U6MUG7</accession>
<proteinExistence type="predicted"/>
<keyword evidence="4" id="KW-1185">Reference proteome</keyword>
<dbReference type="GO" id="GO:0030552">
    <property type="term" value="F:cAMP binding"/>
    <property type="evidence" value="ECO:0007669"/>
    <property type="project" value="TreeGrafter"/>
</dbReference>
<feature type="region of interest" description="Disordered" evidence="1">
    <location>
        <begin position="1"/>
        <end position="135"/>
    </location>
</feature>
<feature type="region of interest" description="Disordered" evidence="1">
    <location>
        <begin position="899"/>
        <end position="928"/>
    </location>
</feature>
<feature type="compositionally biased region" description="Basic and acidic residues" evidence="1">
    <location>
        <begin position="970"/>
        <end position="986"/>
    </location>
</feature>
<evidence type="ECO:0000313" key="3">
    <source>
        <dbReference type="EMBL" id="CDJ66728.1"/>
    </source>
</evidence>
<feature type="domain" description="Cyclic nucleotide-binding" evidence="2">
    <location>
        <begin position="785"/>
        <end position="905"/>
    </location>
</feature>
<evidence type="ECO:0000256" key="1">
    <source>
        <dbReference type="SAM" id="MobiDB-lite"/>
    </source>
</evidence>
<dbReference type="EMBL" id="HG723770">
    <property type="protein sequence ID" value="CDJ66728.1"/>
    <property type="molecule type" value="Genomic_DNA"/>
</dbReference>
<dbReference type="OrthoDB" id="417078at2759"/>
<dbReference type="GO" id="GO:0034236">
    <property type="term" value="F:protein kinase A catalytic subunit binding"/>
    <property type="evidence" value="ECO:0007669"/>
    <property type="project" value="TreeGrafter"/>
</dbReference>
<dbReference type="RefSeq" id="XP_013435195.1">
    <property type="nucleotide sequence ID" value="XM_013579741.1"/>
</dbReference>
<feature type="compositionally biased region" description="Low complexity" evidence="1">
    <location>
        <begin position="97"/>
        <end position="112"/>
    </location>
</feature>
<dbReference type="PROSITE" id="PS50042">
    <property type="entry name" value="CNMP_BINDING_3"/>
    <property type="match status" value="2"/>
</dbReference>
<feature type="compositionally biased region" description="Polar residues" evidence="1">
    <location>
        <begin position="76"/>
        <end position="86"/>
    </location>
</feature>
<name>U6MUG7_9EIME</name>
<dbReference type="PROSITE" id="PS00889">
    <property type="entry name" value="CNMP_BINDING_2"/>
    <property type="match status" value="1"/>
</dbReference>
<feature type="compositionally biased region" description="Low complexity" evidence="1">
    <location>
        <begin position="234"/>
        <end position="246"/>
    </location>
</feature>
<feature type="region of interest" description="Disordered" evidence="1">
    <location>
        <begin position="959"/>
        <end position="1036"/>
    </location>
</feature>
<organism evidence="3 4">
    <name type="scientific">Eimeria necatrix</name>
    <dbReference type="NCBI Taxonomy" id="51315"/>
    <lineage>
        <taxon>Eukaryota</taxon>
        <taxon>Sar</taxon>
        <taxon>Alveolata</taxon>
        <taxon>Apicomplexa</taxon>
        <taxon>Conoidasida</taxon>
        <taxon>Coccidia</taxon>
        <taxon>Eucoccidiorida</taxon>
        <taxon>Eimeriorina</taxon>
        <taxon>Eimeriidae</taxon>
        <taxon>Eimeria</taxon>
    </lineage>
</organism>
<dbReference type="InterPro" id="IPR050503">
    <property type="entry name" value="cAMP-dep_PK_reg_su-like"/>
</dbReference>
<reference evidence="3" key="2">
    <citation type="submission" date="2013-10" db="EMBL/GenBank/DDBJ databases">
        <authorList>
            <person name="Aslett M."/>
        </authorList>
    </citation>
    <scope>NUCLEOTIDE SEQUENCE [LARGE SCALE GENOMIC DNA]</scope>
    <source>
        <strain evidence="3">Houghton</strain>
    </source>
</reference>
<dbReference type="InterPro" id="IPR018490">
    <property type="entry name" value="cNMP-bd_dom_sf"/>
</dbReference>
<dbReference type="PRINTS" id="PR00103">
    <property type="entry name" value="CAMPKINASE"/>
</dbReference>
<dbReference type="PANTHER" id="PTHR11635">
    <property type="entry name" value="CAMP-DEPENDENT PROTEIN KINASE REGULATORY CHAIN"/>
    <property type="match status" value="1"/>
</dbReference>
<dbReference type="GeneID" id="25472782"/>
<dbReference type="InterPro" id="IPR014710">
    <property type="entry name" value="RmlC-like_jellyroll"/>
</dbReference>
<gene>
    <name evidence="3" type="ORF">ENH_00026130</name>
</gene>
<feature type="compositionally biased region" description="Basic and acidic residues" evidence="1">
    <location>
        <begin position="904"/>
        <end position="920"/>
    </location>
</feature>
<protein>
    <submittedName>
        <fullName evidence="3">GI16562, related, related</fullName>
    </submittedName>
</protein>
<feature type="domain" description="Cyclic nucleotide-binding" evidence="2">
    <location>
        <begin position="649"/>
        <end position="762"/>
    </location>
</feature>
<dbReference type="GO" id="GO:0005829">
    <property type="term" value="C:cytosol"/>
    <property type="evidence" value="ECO:0007669"/>
    <property type="project" value="TreeGrafter"/>
</dbReference>
<sequence>MQEQSCPGRDGGSNTAAEVADEEAAGTIQPLISSPRCNQKPPKSLSDSPPPAELVLNLYSNAATEGATHSSDRHQLNCTSEGPSTLSEREGAGGTSSGETGCVSAEVVAAVPSPRPHEPSDTPLPADADRLHGSAPLGSISSSVFGSVEPLGLTAIVSAVGSWVSAAFDKHQEENAAIEGVSARASELSEPTEASPEGRARPVVGEDVATAKNTATQVSMLSLSRKPSVDEPIESLSTSQTSLEESPLPEDEGLRREPTVLLHLCGQTEPIRWSPNDCFPSQGDESECLYHNGDFNSHQIDPHLLRVPDSDELVEDPLELPVRQMSFHEIADNIEMWLLSSGQRILNAKEDDSVSSNDSVEETPEAPLLDVMETSSIDTDKTHVNNPASYDEFIGVHGEVCMPESQPHASGGADLSEDTVNFSRLAGGDELETVTPFGRTLYTSLRLPGAENDAAAGKRSSGLLVQQTGDTTAPGGLTEATDADLKMGSSQERCARHCQPFADRGTQYLARAEKSAVVEAGCTSPQETPASIALVNVSKDTTETSSKGHTKREELQTFGGSANGDLGTAMPFPNCELSTEEAAAKEAELRSWGNRIWAFFGGDAGSEAATAGGEGPVLGDPVEETLPYEDPAVVQRDDHRAFTNETLLLLESIKNDPVLQVLNPQQQKYISSLMRRDVFPASATVAEEGADPALMWCSSGEFEVSQAGFFGISVLRSLAPGEFFGLEELVSGEKLKCTLRSRQSSSECALWVLDRELFLDLVKDMLTKRKLFVPVATAFLQKVRLIRDMPEEQIVAVAMACKVEKFSEGQTVFKMGFHGDMLCFIYRGEAITQKPQDDGGLLELARQGRGEYFGEMALIRNTRRTASVVAGTELLLLCLDKESFEALLSPVKEKMAAKAASSYKRQEDAPPSETDAKPTEGRTAVAVPATRDAGEACVKKRTRKSSLALLNYSKIRDQEKQAENGGGDALEDKSTARWRLAREPASIHEPPPLSAQGTRSCLKGNSDTQCGGRKRKSPVRFDERSLLPSESSSEED</sequence>
<evidence type="ECO:0000313" key="4">
    <source>
        <dbReference type="Proteomes" id="UP000030754"/>
    </source>
</evidence>
<dbReference type="VEuPathDB" id="ToxoDB:ENH_00026130"/>
<feature type="region of interest" description="Disordered" evidence="1">
    <location>
        <begin position="452"/>
        <end position="481"/>
    </location>
</feature>
<evidence type="ECO:0000259" key="2">
    <source>
        <dbReference type="PROSITE" id="PS50042"/>
    </source>
</evidence>
<feature type="compositionally biased region" description="Polar residues" evidence="1">
    <location>
        <begin position="211"/>
        <end position="222"/>
    </location>
</feature>
<dbReference type="Pfam" id="PF00027">
    <property type="entry name" value="cNMP_binding"/>
    <property type="match status" value="1"/>
</dbReference>
<dbReference type="SMART" id="SM00100">
    <property type="entry name" value="cNMP"/>
    <property type="match status" value="2"/>
</dbReference>
<feature type="compositionally biased region" description="Polar residues" evidence="1">
    <location>
        <begin position="58"/>
        <end position="69"/>
    </location>
</feature>
<dbReference type="Gene3D" id="2.60.120.10">
    <property type="entry name" value="Jelly Rolls"/>
    <property type="match status" value="2"/>
</dbReference>
<dbReference type="GO" id="GO:0004862">
    <property type="term" value="F:cAMP-dependent protein kinase inhibitor activity"/>
    <property type="evidence" value="ECO:0007669"/>
    <property type="project" value="TreeGrafter"/>
</dbReference>
<feature type="compositionally biased region" description="Polar residues" evidence="1">
    <location>
        <begin position="995"/>
        <end position="1009"/>
    </location>
</feature>
<dbReference type="GO" id="GO:0005952">
    <property type="term" value="C:cAMP-dependent protein kinase complex"/>
    <property type="evidence" value="ECO:0007669"/>
    <property type="project" value="InterPro"/>
</dbReference>
<dbReference type="InterPro" id="IPR018488">
    <property type="entry name" value="cNMP-bd_CS"/>
</dbReference>